<dbReference type="Pfam" id="PF16912">
    <property type="entry name" value="Glu_dehyd_C"/>
    <property type="match status" value="1"/>
</dbReference>
<dbReference type="Pfam" id="PF08240">
    <property type="entry name" value="ADH_N"/>
    <property type="match status" value="1"/>
</dbReference>
<feature type="domain" description="Alcohol dehydrogenase-like N-terminal" evidence="5">
    <location>
        <begin position="33"/>
        <end position="146"/>
    </location>
</feature>
<dbReference type="Gene3D" id="3.90.180.10">
    <property type="entry name" value="Medium-chain alcohol dehydrogenases, catalytic domain"/>
    <property type="match status" value="1"/>
</dbReference>
<dbReference type="SUPFAM" id="SSF50129">
    <property type="entry name" value="GroES-like"/>
    <property type="match status" value="1"/>
</dbReference>
<evidence type="ECO:0000313" key="7">
    <source>
        <dbReference type="EMBL" id="MBA8888669.1"/>
    </source>
</evidence>
<accession>A0A839F4D5</accession>
<keyword evidence="8" id="KW-1185">Reference proteome</keyword>
<organism evidence="7 8">
    <name type="scientific">Dokdonella fugitiva</name>
    <dbReference type="NCBI Taxonomy" id="328517"/>
    <lineage>
        <taxon>Bacteria</taxon>
        <taxon>Pseudomonadati</taxon>
        <taxon>Pseudomonadota</taxon>
        <taxon>Gammaproteobacteria</taxon>
        <taxon>Lysobacterales</taxon>
        <taxon>Rhodanobacteraceae</taxon>
        <taxon>Dokdonella</taxon>
    </lineage>
</organism>
<keyword evidence="2" id="KW-0479">Metal-binding</keyword>
<evidence type="ECO:0000256" key="1">
    <source>
        <dbReference type="ARBA" id="ARBA00001947"/>
    </source>
</evidence>
<evidence type="ECO:0000313" key="8">
    <source>
        <dbReference type="Proteomes" id="UP000550401"/>
    </source>
</evidence>
<evidence type="ECO:0000259" key="6">
    <source>
        <dbReference type="Pfam" id="PF16912"/>
    </source>
</evidence>
<proteinExistence type="predicted"/>
<keyword evidence="3" id="KW-0862">Zinc</keyword>
<dbReference type="GO" id="GO:0016491">
    <property type="term" value="F:oxidoreductase activity"/>
    <property type="evidence" value="ECO:0007669"/>
    <property type="project" value="UniProtKB-KW"/>
</dbReference>
<evidence type="ECO:0000256" key="4">
    <source>
        <dbReference type="ARBA" id="ARBA00023002"/>
    </source>
</evidence>
<dbReference type="Proteomes" id="UP000550401">
    <property type="component" value="Unassembled WGS sequence"/>
</dbReference>
<sequence>MDAAERRRRAITFEPGLAGSARLETVAAPARAEGALVVAIEAIGICGTDRELLAGAYGEAPPGRERLIIGHESLGHVLEAPADSGFAPGDPVAGIVRRPDPVPCAHCAIGEWDLCENGAYTERGIKARDGYATDVVRIEPDFAVRVDAALGIAGVLTEPASVVAKAWAEIERLAARSAASTIHDVWVTGAGPIGLLAALMGVQRGCDVAVYDRAEDGPKPALVRDIGARYGTPRSPPAADAAFDVVIECTGAAPVIVEAIKRLRPNGILCLTGVSRTGTKVGVDAGAINREMVLENTIVFGSVNARRTHYAAGASALAAADRLWLHRLVTRRVGLDAWREAFEPRAGDVKVVLDFAAGRHGTH</sequence>
<dbReference type="InterPro" id="IPR031640">
    <property type="entry name" value="Glu_dehyd_C"/>
</dbReference>
<reference evidence="7 8" key="1">
    <citation type="submission" date="2020-07" db="EMBL/GenBank/DDBJ databases">
        <title>Genomic Encyclopedia of Type Strains, Phase IV (KMG-V): Genome sequencing to study the core and pangenomes of soil and plant-associated prokaryotes.</title>
        <authorList>
            <person name="Whitman W."/>
        </authorList>
    </citation>
    <scope>NUCLEOTIDE SEQUENCE [LARGE SCALE GENOMIC DNA]</scope>
    <source>
        <strain evidence="7 8">RH2WT43</strain>
    </source>
</reference>
<dbReference type="GO" id="GO:0046872">
    <property type="term" value="F:metal ion binding"/>
    <property type="evidence" value="ECO:0007669"/>
    <property type="project" value="UniProtKB-KW"/>
</dbReference>
<dbReference type="AlphaFoldDB" id="A0A839F4D5"/>
<dbReference type="SUPFAM" id="SSF51735">
    <property type="entry name" value="NAD(P)-binding Rossmann-fold domains"/>
    <property type="match status" value="1"/>
</dbReference>
<dbReference type="PANTHER" id="PTHR43189:SF2">
    <property type="entry name" value="GLUCOSE 1-DEHYDROGENASE"/>
    <property type="match status" value="1"/>
</dbReference>
<evidence type="ECO:0000256" key="3">
    <source>
        <dbReference type="ARBA" id="ARBA00022833"/>
    </source>
</evidence>
<gene>
    <name evidence="7" type="ORF">FHW12_002902</name>
</gene>
<dbReference type="InterPro" id="IPR011032">
    <property type="entry name" value="GroES-like_sf"/>
</dbReference>
<dbReference type="InterPro" id="IPR013154">
    <property type="entry name" value="ADH-like_N"/>
</dbReference>
<name>A0A839F4D5_9GAMM</name>
<dbReference type="RefSeq" id="WP_182531704.1">
    <property type="nucleotide sequence ID" value="NZ_JACGXL010000004.1"/>
</dbReference>
<dbReference type="EMBL" id="JACGXL010000004">
    <property type="protein sequence ID" value="MBA8888669.1"/>
    <property type="molecule type" value="Genomic_DNA"/>
</dbReference>
<dbReference type="PANTHER" id="PTHR43189">
    <property type="entry name" value="ZINC-TYPE ALCOHOL DEHYDROGENASE-LIKE PROTEIN C1198.01-RELATED"/>
    <property type="match status" value="1"/>
</dbReference>
<protein>
    <submittedName>
        <fullName evidence="7">Threonine dehydrogenase-like Zn-dependent dehydrogenase</fullName>
    </submittedName>
</protein>
<evidence type="ECO:0000256" key="2">
    <source>
        <dbReference type="ARBA" id="ARBA00022723"/>
    </source>
</evidence>
<comment type="caution">
    <text evidence="7">The sequence shown here is derived from an EMBL/GenBank/DDBJ whole genome shotgun (WGS) entry which is preliminary data.</text>
</comment>
<evidence type="ECO:0000259" key="5">
    <source>
        <dbReference type="Pfam" id="PF08240"/>
    </source>
</evidence>
<keyword evidence="4" id="KW-0560">Oxidoreductase</keyword>
<dbReference type="InterPro" id="IPR036291">
    <property type="entry name" value="NAD(P)-bd_dom_sf"/>
</dbReference>
<dbReference type="Gene3D" id="3.40.50.720">
    <property type="entry name" value="NAD(P)-binding Rossmann-like Domain"/>
    <property type="match status" value="1"/>
</dbReference>
<comment type="cofactor">
    <cofactor evidence="1">
        <name>Zn(2+)</name>
        <dbReference type="ChEBI" id="CHEBI:29105"/>
    </cofactor>
</comment>
<feature type="domain" description="Glucose dehydrogenase C-terminal" evidence="6">
    <location>
        <begin position="153"/>
        <end position="355"/>
    </location>
</feature>